<evidence type="ECO:0000313" key="2">
    <source>
        <dbReference type="EMBL" id="MCL7344406.1"/>
    </source>
</evidence>
<accession>A0AAE3K2A9</accession>
<dbReference type="EMBL" id="JZWS02000008">
    <property type="protein sequence ID" value="MCL7344406.1"/>
    <property type="molecule type" value="Genomic_DNA"/>
</dbReference>
<organism evidence="2">
    <name type="scientific">Candidatus Aramenus sulfurataquae</name>
    <dbReference type="NCBI Taxonomy" id="1326980"/>
    <lineage>
        <taxon>Archaea</taxon>
        <taxon>Thermoproteota</taxon>
        <taxon>Thermoprotei</taxon>
        <taxon>Sulfolobales</taxon>
        <taxon>Sulfolobaceae</taxon>
        <taxon>Candidatus Aramenus</taxon>
    </lineage>
</organism>
<sequence length="169" mass="18469">MNGNLVFLGIVLLIAGAVLYFYYAPHIYYEEVVSEVKQQQFYGYNGYLLPEGQNFTISFSSTHSLTLIAFNASPSVKVVYPAPLYSTSETILDKKSKVIVESGSGEVIFINNSSGPAELNYLERSIPTPSTVYYSTAEVLFAFGAISIVAGYLYKGSTKGKGAKPKRSK</sequence>
<reference evidence="2" key="1">
    <citation type="submission" date="2022-05" db="EMBL/GenBank/DDBJ databases">
        <title>Metagenome Sequencing of an Archaeal-Dominated Microbial Community from a Hot Spring at the Los Azufres Geothermal Field, Mexico.</title>
        <authorList>
            <person name="Marin-Paredes R."/>
            <person name="Martinez-Romero E."/>
            <person name="Servin-Garciduenas L.E."/>
        </authorList>
    </citation>
    <scope>NUCLEOTIDE SEQUENCE</scope>
    <source>
        <strain evidence="2">AZ1-454</strain>
    </source>
</reference>
<protein>
    <submittedName>
        <fullName evidence="2">Uncharacterized protein</fullName>
    </submittedName>
</protein>
<feature type="transmembrane region" description="Helical" evidence="1">
    <location>
        <begin position="5"/>
        <end position="23"/>
    </location>
</feature>
<keyword evidence="1" id="KW-1133">Transmembrane helix</keyword>
<feature type="transmembrane region" description="Helical" evidence="1">
    <location>
        <begin position="132"/>
        <end position="154"/>
    </location>
</feature>
<keyword evidence="1" id="KW-0812">Transmembrane</keyword>
<evidence type="ECO:0000256" key="1">
    <source>
        <dbReference type="SAM" id="Phobius"/>
    </source>
</evidence>
<comment type="caution">
    <text evidence="2">The sequence shown here is derived from an EMBL/GenBank/DDBJ whole genome shotgun (WGS) entry which is preliminary data.</text>
</comment>
<dbReference type="AlphaFoldDB" id="A0AAE3K2A9"/>
<keyword evidence="1" id="KW-0472">Membrane</keyword>
<proteinExistence type="predicted"/>
<name>A0AAE3K2A9_9CREN</name>
<gene>
    <name evidence="2" type="ORF">TQ35_007530</name>
</gene>